<evidence type="ECO:0000313" key="3">
    <source>
        <dbReference type="Proteomes" id="UP001215598"/>
    </source>
</evidence>
<feature type="compositionally biased region" description="Basic residues" evidence="1">
    <location>
        <begin position="97"/>
        <end position="107"/>
    </location>
</feature>
<name>A0AAD7GGF6_9AGAR</name>
<sequence>MSRTKHERPRALENVLLSIPREGVRVEFQALGPGRPADLHPNRHYAAGGTVQRGTSATNGNGGAPASSTDHLAHAGLIQFGANPGGGSAKGKGTHGGARRGAGRPRKTAFPVAQIEKDNTLGNRMHTSTMSQGTSPSSIPIQAFFLPRNANRPVPSGGRGTIPVPMAGPAPFWSNVGTVRNETTGHNLGSRGSTTSAIDSTSNSHILFGEFTQLNEQLDYMDDHDEHADIASGDRLIDDSFVNDLTGIEETNAEPHAAEPAQSSALHNQLVALQTRLMQEEAEHGKPLCYTRGDFFDRPPHPIFALETCKDTTGLKPEPLYWRKVFVWLPHLLPGHPETFKCVCNMPLTKNGRNTNPIARRVRAMPADFFLYTNCFICDPRRVKAPGPGCGKSFQGTDPHILEQMPEFVLTAFPGFISARGAISNEMSREMSNMFAKRFGPAPFAKLVSEIQHRFHADIELMYLGAAKFWGQRGIKPCSPFDDPNGYAGAPPSIQYLKGMFTDKVKAHRVFIDRDTASKPMTFAKTDHTFDYLKGVAGVKGEDIFNAAYSAGNEFEEIRAHSITPTKSLAYVEGMLEDIQEGFSSGCVILFQDFFFF</sequence>
<gene>
    <name evidence="2" type="ORF">B0H16DRAFT_1848406</name>
</gene>
<organism evidence="2 3">
    <name type="scientific">Mycena metata</name>
    <dbReference type="NCBI Taxonomy" id="1033252"/>
    <lineage>
        <taxon>Eukaryota</taxon>
        <taxon>Fungi</taxon>
        <taxon>Dikarya</taxon>
        <taxon>Basidiomycota</taxon>
        <taxon>Agaricomycotina</taxon>
        <taxon>Agaricomycetes</taxon>
        <taxon>Agaricomycetidae</taxon>
        <taxon>Agaricales</taxon>
        <taxon>Marasmiineae</taxon>
        <taxon>Mycenaceae</taxon>
        <taxon>Mycena</taxon>
    </lineage>
</organism>
<dbReference type="EMBL" id="JARKIB010000716">
    <property type="protein sequence ID" value="KAJ7693767.1"/>
    <property type="molecule type" value="Genomic_DNA"/>
</dbReference>
<feature type="region of interest" description="Disordered" evidence="1">
    <location>
        <begin position="81"/>
        <end position="107"/>
    </location>
</feature>
<evidence type="ECO:0000313" key="2">
    <source>
        <dbReference type="EMBL" id="KAJ7693767.1"/>
    </source>
</evidence>
<dbReference type="Proteomes" id="UP001215598">
    <property type="component" value="Unassembled WGS sequence"/>
</dbReference>
<protein>
    <submittedName>
        <fullName evidence="2">Uncharacterized protein</fullName>
    </submittedName>
</protein>
<comment type="caution">
    <text evidence="2">The sequence shown here is derived from an EMBL/GenBank/DDBJ whole genome shotgun (WGS) entry which is preliminary data.</text>
</comment>
<evidence type="ECO:0000256" key="1">
    <source>
        <dbReference type="SAM" id="MobiDB-lite"/>
    </source>
</evidence>
<reference evidence="2" key="1">
    <citation type="submission" date="2023-03" db="EMBL/GenBank/DDBJ databases">
        <title>Massive genome expansion in bonnet fungi (Mycena s.s.) driven by repeated elements and novel gene families across ecological guilds.</title>
        <authorList>
            <consortium name="Lawrence Berkeley National Laboratory"/>
            <person name="Harder C.B."/>
            <person name="Miyauchi S."/>
            <person name="Viragh M."/>
            <person name="Kuo A."/>
            <person name="Thoen E."/>
            <person name="Andreopoulos B."/>
            <person name="Lu D."/>
            <person name="Skrede I."/>
            <person name="Drula E."/>
            <person name="Henrissat B."/>
            <person name="Morin E."/>
            <person name="Kohler A."/>
            <person name="Barry K."/>
            <person name="LaButti K."/>
            <person name="Morin E."/>
            <person name="Salamov A."/>
            <person name="Lipzen A."/>
            <person name="Mereny Z."/>
            <person name="Hegedus B."/>
            <person name="Baldrian P."/>
            <person name="Stursova M."/>
            <person name="Weitz H."/>
            <person name="Taylor A."/>
            <person name="Grigoriev I.V."/>
            <person name="Nagy L.G."/>
            <person name="Martin F."/>
            <person name="Kauserud H."/>
        </authorList>
    </citation>
    <scope>NUCLEOTIDE SEQUENCE</scope>
    <source>
        <strain evidence="2">CBHHK182m</strain>
    </source>
</reference>
<dbReference type="AlphaFoldDB" id="A0AAD7GGF6"/>
<feature type="region of interest" description="Disordered" evidence="1">
    <location>
        <begin position="45"/>
        <end position="69"/>
    </location>
</feature>
<keyword evidence="3" id="KW-1185">Reference proteome</keyword>
<feature type="compositionally biased region" description="Gly residues" evidence="1">
    <location>
        <begin position="83"/>
        <end position="96"/>
    </location>
</feature>
<accession>A0AAD7GGF6</accession>
<proteinExistence type="predicted"/>